<proteinExistence type="predicted"/>
<reference evidence="1" key="1">
    <citation type="submission" date="2020-04" db="EMBL/GenBank/DDBJ databases">
        <authorList>
            <person name="Chiriac C."/>
            <person name="Salcher M."/>
            <person name="Ghai R."/>
            <person name="Kavagutti S V."/>
        </authorList>
    </citation>
    <scope>NUCLEOTIDE SEQUENCE</scope>
</reference>
<gene>
    <name evidence="1" type="ORF">UFOVP273_6</name>
</gene>
<dbReference type="EMBL" id="LR796284">
    <property type="protein sequence ID" value="CAB4134037.1"/>
    <property type="molecule type" value="Genomic_DNA"/>
</dbReference>
<accession>A0A6J5LLV9</accession>
<organism evidence="1">
    <name type="scientific">uncultured Caudovirales phage</name>
    <dbReference type="NCBI Taxonomy" id="2100421"/>
    <lineage>
        <taxon>Viruses</taxon>
        <taxon>Duplodnaviria</taxon>
        <taxon>Heunggongvirae</taxon>
        <taxon>Uroviricota</taxon>
        <taxon>Caudoviricetes</taxon>
        <taxon>Peduoviridae</taxon>
        <taxon>Maltschvirus</taxon>
        <taxon>Maltschvirus maltsch</taxon>
    </lineage>
</organism>
<evidence type="ECO:0000313" key="1">
    <source>
        <dbReference type="EMBL" id="CAB4134037.1"/>
    </source>
</evidence>
<sequence>MEYPIKTGEVYYRDENGALYLAESWITELGEVYTTDTLVQE</sequence>
<name>A0A6J5LLV9_9CAUD</name>
<protein>
    <submittedName>
        <fullName evidence="1">Uncharacterized protein</fullName>
    </submittedName>
</protein>